<name>A0A9Q0N8X2_9DIPT</name>
<gene>
    <name evidence="1" type="ORF">Bhyg_00713</name>
</gene>
<evidence type="ECO:0000313" key="1">
    <source>
        <dbReference type="EMBL" id="KAJ6645507.1"/>
    </source>
</evidence>
<organism evidence="1 2">
    <name type="scientific">Pseudolycoriella hygida</name>
    <dbReference type="NCBI Taxonomy" id="35572"/>
    <lineage>
        <taxon>Eukaryota</taxon>
        <taxon>Metazoa</taxon>
        <taxon>Ecdysozoa</taxon>
        <taxon>Arthropoda</taxon>
        <taxon>Hexapoda</taxon>
        <taxon>Insecta</taxon>
        <taxon>Pterygota</taxon>
        <taxon>Neoptera</taxon>
        <taxon>Endopterygota</taxon>
        <taxon>Diptera</taxon>
        <taxon>Nematocera</taxon>
        <taxon>Sciaroidea</taxon>
        <taxon>Sciaridae</taxon>
        <taxon>Pseudolycoriella</taxon>
    </lineage>
</organism>
<comment type="caution">
    <text evidence="1">The sequence shown here is derived from an EMBL/GenBank/DDBJ whole genome shotgun (WGS) entry which is preliminary data.</text>
</comment>
<dbReference type="Proteomes" id="UP001151699">
    <property type="component" value="Chromosome A"/>
</dbReference>
<protein>
    <submittedName>
        <fullName evidence="1">Uncharacterized protein</fullName>
    </submittedName>
</protein>
<sequence>MMYHGLKKNNPNKLKVR</sequence>
<proteinExistence type="predicted"/>
<keyword evidence="2" id="KW-1185">Reference proteome</keyword>
<accession>A0A9Q0N8X2</accession>
<dbReference type="EMBL" id="WJQU01000001">
    <property type="protein sequence ID" value="KAJ6645507.1"/>
    <property type="molecule type" value="Genomic_DNA"/>
</dbReference>
<evidence type="ECO:0000313" key="2">
    <source>
        <dbReference type="Proteomes" id="UP001151699"/>
    </source>
</evidence>
<dbReference type="AlphaFoldDB" id="A0A9Q0N8X2"/>
<reference evidence="1" key="1">
    <citation type="submission" date="2022-07" db="EMBL/GenBank/DDBJ databases">
        <authorList>
            <person name="Trinca V."/>
            <person name="Uliana J.V.C."/>
            <person name="Torres T.T."/>
            <person name="Ward R.J."/>
            <person name="Monesi N."/>
        </authorList>
    </citation>
    <scope>NUCLEOTIDE SEQUENCE</scope>
    <source>
        <strain evidence="1">HSMRA1968</strain>
        <tissue evidence="1">Whole embryos</tissue>
    </source>
</reference>